<proteinExistence type="predicted"/>
<organism evidence="1">
    <name type="scientific">marine sediment metagenome</name>
    <dbReference type="NCBI Taxonomy" id="412755"/>
    <lineage>
        <taxon>unclassified sequences</taxon>
        <taxon>metagenomes</taxon>
        <taxon>ecological metagenomes</taxon>
    </lineage>
</organism>
<gene>
    <name evidence="1" type="ORF">S01H4_14157</name>
</gene>
<protein>
    <submittedName>
        <fullName evidence="1">Uncharacterized protein</fullName>
    </submittedName>
</protein>
<reference evidence="1" key="1">
    <citation type="journal article" date="2014" name="Front. Microbiol.">
        <title>High frequency of phylogenetically diverse reductive dehalogenase-homologous genes in deep subseafloor sedimentary metagenomes.</title>
        <authorList>
            <person name="Kawai M."/>
            <person name="Futagami T."/>
            <person name="Toyoda A."/>
            <person name="Takaki Y."/>
            <person name="Nishi S."/>
            <person name="Hori S."/>
            <person name="Arai W."/>
            <person name="Tsubouchi T."/>
            <person name="Morono Y."/>
            <person name="Uchiyama I."/>
            <person name="Ito T."/>
            <person name="Fujiyama A."/>
            <person name="Inagaki F."/>
            <person name="Takami H."/>
        </authorList>
    </citation>
    <scope>NUCLEOTIDE SEQUENCE</scope>
    <source>
        <strain evidence="1">Expedition CK06-06</strain>
    </source>
</reference>
<evidence type="ECO:0000313" key="1">
    <source>
        <dbReference type="EMBL" id="GAG59571.1"/>
    </source>
</evidence>
<accession>X1AHT8</accession>
<dbReference type="EMBL" id="BART01006213">
    <property type="protein sequence ID" value="GAG59571.1"/>
    <property type="molecule type" value="Genomic_DNA"/>
</dbReference>
<dbReference type="AlphaFoldDB" id="X1AHT8"/>
<comment type="caution">
    <text evidence="1">The sequence shown here is derived from an EMBL/GenBank/DDBJ whole genome shotgun (WGS) entry which is preliminary data.</text>
</comment>
<name>X1AHT8_9ZZZZ</name>
<sequence>MNRIISFILFTSLAFQFSVVNAQEEMDNATRSLFILDIAKYIEYDDEIQLHSDFKIGVMGRNTDFYWELYEMAKTRKFIQDKPIKVLMYPELDNIENAKSFMLTTAKDSK</sequence>